<gene>
    <name evidence="2" type="ORF">SAMN04488529_11186</name>
</gene>
<reference evidence="2 3" key="1">
    <citation type="submission" date="2016-10" db="EMBL/GenBank/DDBJ databases">
        <authorList>
            <person name="de Groot N.N."/>
        </authorList>
    </citation>
    <scope>NUCLEOTIDE SEQUENCE [LARGE SCALE GENOMIC DNA]</scope>
    <source>
        <strain evidence="2 3">DSM 12272</strain>
    </source>
</reference>
<protein>
    <submittedName>
        <fullName evidence="2">Uncharacterized protein</fullName>
    </submittedName>
</protein>
<dbReference type="AlphaFoldDB" id="A0A1H0UM62"/>
<keyword evidence="1" id="KW-0472">Membrane</keyword>
<evidence type="ECO:0000256" key="1">
    <source>
        <dbReference type="SAM" id="Phobius"/>
    </source>
</evidence>
<sequence length="292" mass="34353">MKKTLFKIFTAISKQKWRYFIILSLILIYSSIQAIRYSDIPIWANMPEYFIKPQNADMLQYNLSVSYIVSYMFYMLVNFIPDLVESVEKQSETIPFKATIHKEIQQFTKGIIYLWATIGVNANSKGYFNISEIVEVDDFFKQDVIEEITKHVKLQESIKTYAALTLISEHYDWSLKMRLELDKICTLGNLILTRYKDNVPLEIFYDIFYIINESNMIGELLVQLNGINSLKNGKNLYLADCTNFNKNLNVGKSCQSIINLYNWVNIEYEYFSDNINDINITVNKIDIKYFFK</sequence>
<name>A0A1H0UM62_9CLOT</name>
<feature type="transmembrane region" description="Helical" evidence="1">
    <location>
        <begin position="20"/>
        <end position="38"/>
    </location>
</feature>
<evidence type="ECO:0000313" key="3">
    <source>
        <dbReference type="Proteomes" id="UP000198597"/>
    </source>
</evidence>
<keyword evidence="1" id="KW-1133">Transmembrane helix</keyword>
<evidence type="ECO:0000313" key="2">
    <source>
        <dbReference type="EMBL" id="SDP67279.1"/>
    </source>
</evidence>
<keyword evidence="3" id="KW-1185">Reference proteome</keyword>
<organism evidence="2 3">
    <name type="scientific">Clostridium gasigenes</name>
    <dbReference type="NCBI Taxonomy" id="94869"/>
    <lineage>
        <taxon>Bacteria</taxon>
        <taxon>Bacillati</taxon>
        <taxon>Bacillota</taxon>
        <taxon>Clostridia</taxon>
        <taxon>Eubacteriales</taxon>
        <taxon>Clostridiaceae</taxon>
        <taxon>Clostridium</taxon>
    </lineage>
</organism>
<proteinExistence type="predicted"/>
<dbReference type="Proteomes" id="UP000198597">
    <property type="component" value="Unassembled WGS sequence"/>
</dbReference>
<feature type="transmembrane region" description="Helical" evidence="1">
    <location>
        <begin position="58"/>
        <end position="80"/>
    </location>
</feature>
<dbReference type="EMBL" id="FNJM01000011">
    <property type="protein sequence ID" value="SDP67279.1"/>
    <property type="molecule type" value="Genomic_DNA"/>
</dbReference>
<keyword evidence="1" id="KW-0812">Transmembrane</keyword>
<dbReference type="RefSeq" id="WP_242873997.1">
    <property type="nucleotide sequence ID" value="NZ_FNJM01000011.1"/>
</dbReference>
<accession>A0A1H0UM62</accession>